<proteinExistence type="predicted"/>
<protein>
    <submittedName>
        <fullName evidence="1">Deoxyribodipyrimidine photolyase-related protein</fullName>
    </submittedName>
</protein>
<dbReference type="InterPro" id="IPR052551">
    <property type="entry name" value="UV-DNA_repair_photolyase"/>
</dbReference>
<dbReference type="PANTHER" id="PTHR38657:SF1">
    <property type="entry name" value="SLR1343 PROTEIN"/>
    <property type="match status" value="1"/>
</dbReference>
<dbReference type="InterPro" id="IPR036134">
    <property type="entry name" value="Crypto/Photolyase_FAD-like_sf"/>
</dbReference>
<dbReference type="Gene3D" id="1.10.10.1710">
    <property type="entry name" value="Deoxyribodipyrimidine photolyase-related"/>
    <property type="match status" value="1"/>
</dbReference>
<gene>
    <name evidence="1" type="ORF">SAMN06265222_11497</name>
</gene>
<name>A0ABY1QHG0_9BACT</name>
<dbReference type="Gene3D" id="1.25.40.80">
    <property type="match status" value="1"/>
</dbReference>
<dbReference type="PANTHER" id="PTHR38657">
    <property type="entry name" value="SLR1343 PROTEIN"/>
    <property type="match status" value="1"/>
</dbReference>
<dbReference type="EMBL" id="FXUG01000014">
    <property type="protein sequence ID" value="SMP71677.1"/>
    <property type="molecule type" value="Genomic_DNA"/>
</dbReference>
<evidence type="ECO:0000313" key="1">
    <source>
        <dbReference type="EMBL" id="SMP71677.1"/>
    </source>
</evidence>
<comment type="caution">
    <text evidence="1">The sequence shown here is derived from an EMBL/GenBank/DDBJ whole genome shotgun (WGS) entry which is preliminary data.</text>
</comment>
<organism evidence="1 2">
    <name type="scientific">Neorhodopirellula lusitana</name>
    <dbReference type="NCBI Taxonomy" id="445327"/>
    <lineage>
        <taxon>Bacteria</taxon>
        <taxon>Pseudomonadati</taxon>
        <taxon>Planctomycetota</taxon>
        <taxon>Planctomycetia</taxon>
        <taxon>Pirellulales</taxon>
        <taxon>Pirellulaceae</taxon>
        <taxon>Neorhodopirellula</taxon>
    </lineage>
</organism>
<dbReference type="Proteomes" id="UP001158067">
    <property type="component" value="Unassembled WGS sequence"/>
</dbReference>
<reference evidence="1 2" key="1">
    <citation type="submission" date="2017-05" db="EMBL/GenBank/DDBJ databases">
        <authorList>
            <person name="Varghese N."/>
            <person name="Submissions S."/>
        </authorList>
    </citation>
    <scope>NUCLEOTIDE SEQUENCE [LARGE SCALE GENOMIC DNA]</scope>
    <source>
        <strain evidence="1 2">DSM 25457</strain>
    </source>
</reference>
<accession>A0ABY1QHG0</accession>
<dbReference type="InterPro" id="IPR007357">
    <property type="entry name" value="PhrB-like"/>
</dbReference>
<dbReference type="RefSeq" id="WP_283434488.1">
    <property type="nucleotide sequence ID" value="NZ_FXUG01000014.1"/>
</dbReference>
<dbReference type="Gene3D" id="1.10.579.10">
    <property type="entry name" value="DNA Cyclobutane Dipyrimidine Photolyase, subunit A, domain 3"/>
    <property type="match status" value="1"/>
</dbReference>
<keyword evidence="2" id="KW-1185">Reference proteome</keyword>
<dbReference type="SUPFAM" id="SSF48173">
    <property type="entry name" value="Cryptochrome/photolyase FAD-binding domain"/>
    <property type="match status" value="1"/>
</dbReference>
<sequence length="501" mass="58541">MILLIFPNQLFAEHPGLELNPSQVILLEDSLFFGDPKYPMLPHKQKLWLHRASMKRYAKGLSDQGFQVQYVDYDAAKPLLSDQLGKAIKAEDHSDNGPTRLCVIEPNDFVLDKRLQKTCGELGIECEYLANPGFINSHDENDQYRKDRSRWFMADFYKWQRKRLDILIDGDEPQGGQWSFDEDNRKKLPKKMLGSIPKQMKLERDHFDHEAEAYVLERFANNPGTLDGLYYPTCHYAANESLKHFLANRFEHFGAYEDAIEEGESWLFHSVLTPSMNIGLLTPREVVDEALSYAAANDVPLNSLEGFIRQIIGWREFMRATYHDLSVPMRTTNHWRHFNAMPECFYDGTTGIVPIDDTIHRVLETGYCHHIERLMVLGGFMFLCEIDPDDIYLWFMEMFVDSYDWVMVPNVYAMSQNADGGAITTKPYFSGSSYIRKMSHYKTGEWSEVWDGLYWRWIWNHSDELAKNPRWAMMCSMAKKMDPEKRNRHIENAETFLAQLR</sequence>
<dbReference type="Pfam" id="PF04244">
    <property type="entry name" value="DPRP"/>
    <property type="match status" value="1"/>
</dbReference>
<evidence type="ECO:0000313" key="2">
    <source>
        <dbReference type="Proteomes" id="UP001158067"/>
    </source>
</evidence>
<dbReference type="InterPro" id="IPR014729">
    <property type="entry name" value="Rossmann-like_a/b/a_fold"/>
</dbReference>
<dbReference type="Gene3D" id="3.40.50.620">
    <property type="entry name" value="HUPs"/>
    <property type="match status" value="1"/>
</dbReference>